<accession>X0STB3</accession>
<keyword evidence="2" id="KW-0547">Nucleotide-binding</keyword>
<organism evidence="8">
    <name type="scientific">marine sediment metagenome</name>
    <dbReference type="NCBI Taxonomy" id="412755"/>
    <lineage>
        <taxon>unclassified sequences</taxon>
        <taxon>metagenomes</taxon>
        <taxon>ecological metagenomes</taxon>
    </lineage>
</organism>
<dbReference type="Pfam" id="PF06733">
    <property type="entry name" value="DEAD_2"/>
    <property type="match status" value="1"/>
</dbReference>
<comment type="catalytic activity">
    <reaction evidence="6">
        <text>ATP + H2O = ADP + phosphate + H(+)</text>
        <dbReference type="Rhea" id="RHEA:13065"/>
        <dbReference type="ChEBI" id="CHEBI:15377"/>
        <dbReference type="ChEBI" id="CHEBI:15378"/>
        <dbReference type="ChEBI" id="CHEBI:30616"/>
        <dbReference type="ChEBI" id="CHEBI:43474"/>
        <dbReference type="ChEBI" id="CHEBI:456216"/>
        <dbReference type="EC" id="5.6.2.3"/>
    </reaction>
</comment>
<keyword evidence="4" id="KW-0067">ATP-binding</keyword>
<protein>
    <recommendedName>
        <fullName evidence="5">DNA 5'-3' helicase</fullName>
        <ecNumber evidence="5">5.6.2.3</ecNumber>
    </recommendedName>
</protein>
<sequence>MAKAFPAFEHRPGQVSMMQAVAQSLNEGRHSIVEAGTGIGKSIAYLLPSIFFALRNNTHIVVSTNTINLQEQLMNKDIPDLLQALGMIQSETPLDLRVAQLKGRHNYLCLRQWNSWRKSPGLPQEEIKFLVRTLVWLSSPSTGDRGEINLAGSEAILWNRICASEDNCTPQQCPYYKNGCFLYHARREAEKAHLIIVNHALLLSDLVKSKILPEYSHLIIDEAHHLEEAATEQLGYQIGQPDVLDDLNRISGRGGVLFLLENSLRRISIAPLRRKEIEQKVERLEERVQAAQSEVFRFFDILTYFVR</sequence>
<dbReference type="GO" id="GO:0043139">
    <property type="term" value="F:5'-3' DNA helicase activity"/>
    <property type="evidence" value="ECO:0007669"/>
    <property type="project" value="UniProtKB-EC"/>
</dbReference>
<dbReference type="SUPFAM" id="SSF52540">
    <property type="entry name" value="P-loop containing nucleoside triphosphate hydrolases"/>
    <property type="match status" value="1"/>
</dbReference>
<name>X0STB3_9ZZZZ</name>
<dbReference type="PANTHER" id="PTHR11472:SF34">
    <property type="entry name" value="REGULATOR OF TELOMERE ELONGATION HELICASE 1"/>
    <property type="match status" value="1"/>
</dbReference>
<dbReference type="GO" id="GO:0016818">
    <property type="term" value="F:hydrolase activity, acting on acid anhydrides, in phosphorus-containing anhydrides"/>
    <property type="evidence" value="ECO:0007669"/>
    <property type="project" value="InterPro"/>
</dbReference>
<evidence type="ECO:0000256" key="2">
    <source>
        <dbReference type="ARBA" id="ARBA00022741"/>
    </source>
</evidence>
<dbReference type="InterPro" id="IPR014001">
    <property type="entry name" value="Helicase_ATP-bd"/>
</dbReference>
<evidence type="ECO:0000256" key="5">
    <source>
        <dbReference type="ARBA" id="ARBA00044969"/>
    </source>
</evidence>
<dbReference type="EC" id="5.6.2.3" evidence="5"/>
<evidence type="ECO:0000256" key="1">
    <source>
        <dbReference type="ARBA" id="ARBA00001966"/>
    </source>
</evidence>
<evidence type="ECO:0000313" key="8">
    <source>
        <dbReference type="EMBL" id="GAF84234.1"/>
    </source>
</evidence>
<dbReference type="AlphaFoldDB" id="X0STB3"/>
<proteinExistence type="predicted"/>
<evidence type="ECO:0000259" key="7">
    <source>
        <dbReference type="PROSITE" id="PS51193"/>
    </source>
</evidence>
<keyword evidence="3" id="KW-0378">Hydrolase</keyword>
<evidence type="ECO:0000256" key="3">
    <source>
        <dbReference type="ARBA" id="ARBA00022801"/>
    </source>
</evidence>
<reference evidence="8" key="1">
    <citation type="journal article" date="2014" name="Front. Microbiol.">
        <title>High frequency of phylogenetically diverse reductive dehalogenase-homologous genes in deep subseafloor sedimentary metagenomes.</title>
        <authorList>
            <person name="Kawai M."/>
            <person name="Futagami T."/>
            <person name="Toyoda A."/>
            <person name="Takaki Y."/>
            <person name="Nishi S."/>
            <person name="Hori S."/>
            <person name="Arai W."/>
            <person name="Tsubouchi T."/>
            <person name="Morono Y."/>
            <person name="Uchiyama I."/>
            <person name="Ito T."/>
            <person name="Fujiyama A."/>
            <person name="Inagaki F."/>
            <person name="Takami H."/>
        </authorList>
    </citation>
    <scope>NUCLEOTIDE SEQUENCE</scope>
    <source>
        <strain evidence="8">Expedition CK06-06</strain>
    </source>
</reference>
<dbReference type="SMART" id="SM00487">
    <property type="entry name" value="DEXDc"/>
    <property type="match status" value="1"/>
</dbReference>
<dbReference type="InterPro" id="IPR010614">
    <property type="entry name" value="RAD3-like_helicase_DEAD"/>
</dbReference>
<comment type="cofactor">
    <cofactor evidence="1">
        <name>[4Fe-4S] cluster</name>
        <dbReference type="ChEBI" id="CHEBI:49883"/>
    </cofactor>
</comment>
<dbReference type="Pfam" id="PF00270">
    <property type="entry name" value="DEAD"/>
    <property type="match status" value="1"/>
</dbReference>
<evidence type="ECO:0000256" key="6">
    <source>
        <dbReference type="ARBA" id="ARBA00048954"/>
    </source>
</evidence>
<feature type="non-terminal residue" evidence="8">
    <location>
        <position position="307"/>
    </location>
</feature>
<dbReference type="InterPro" id="IPR045028">
    <property type="entry name" value="DinG/Rad3-like"/>
</dbReference>
<dbReference type="PROSITE" id="PS51193">
    <property type="entry name" value="HELICASE_ATP_BIND_2"/>
    <property type="match status" value="1"/>
</dbReference>
<dbReference type="InterPro" id="IPR014013">
    <property type="entry name" value="Helic_SF1/SF2_ATP-bd_DinG/Rad3"/>
</dbReference>
<comment type="caution">
    <text evidence="8">The sequence shown here is derived from an EMBL/GenBank/DDBJ whole genome shotgun (WGS) entry which is preliminary data.</text>
</comment>
<feature type="domain" description="Helicase ATP-binding" evidence="7">
    <location>
        <begin position="1"/>
        <end position="284"/>
    </location>
</feature>
<dbReference type="Gene3D" id="3.40.50.300">
    <property type="entry name" value="P-loop containing nucleotide triphosphate hydrolases"/>
    <property type="match status" value="1"/>
</dbReference>
<dbReference type="InterPro" id="IPR027417">
    <property type="entry name" value="P-loop_NTPase"/>
</dbReference>
<dbReference type="GO" id="GO:0005524">
    <property type="term" value="F:ATP binding"/>
    <property type="evidence" value="ECO:0007669"/>
    <property type="project" value="UniProtKB-KW"/>
</dbReference>
<dbReference type="PANTHER" id="PTHR11472">
    <property type="entry name" value="DNA REPAIR DEAD HELICASE RAD3/XP-D SUBFAMILY MEMBER"/>
    <property type="match status" value="1"/>
</dbReference>
<evidence type="ECO:0000256" key="4">
    <source>
        <dbReference type="ARBA" id="ARBA00022840"/>
    </source>
</evidence>
<dbReference type="InterPro" id="IPR006554">
    <property type="entry name" value="Helicase-like_DEXD_c2"/>
</dbReference>
<dbReference type="InterPro" id="IPR011545">
    <property type="entry name" value="DEAD/DEAH_box_helicase_dom"/>
</dbReference>
<dbReference type="SMART" id="SM00488">
    <property type="entry name" value="DEXDc2"/>
    <property type="match status" value="1"/>
</dbReference>
<dbReference type="EMBL" id="BARS01006196">
    <property type="protein sequence ID" value="GAF84234.1"/>
    <property type="molecule type" value="Genomic_DNA"/>
</dbReference>
<gene>
    <name evidence="8" type="ORF">S01H1_12109</name>
</gene>
<dbReference type="GO" id="GO:0003677">
    <property type="term" value="F:DNA binding"/>
    <property type="evidence" value="ECO:0007669"/>
    <property type="project" value="InterPro"/>
</dbReference>